<comment type="cofactor">
    <cofactor evidence="1">
        <name>Co(2+)</name>
        <dbReference type="ChEBI" id="CHEBI:48828"/>
    </cofactor>
</comment>
<evidence type="ECO:0000256" key="7">
    <source>
        <dbReference type="ARBA" id="ARBA00022723"/>
    </source>
</evidence>
<dbReference type="Pfam" id="PF02073">
    <property type="entry name" value="Peptidase_M29"/>
    <property type="match status" value="1"/>
</dbReference>
<dbReference type="RefSeq" id="WP_148452561.1">
    <property type="nucleotide sequence ID" value="NZ_BORZ01000001.1"/>
</dbReference>
<dbReference type="GO" id="GO:0046872">
    <property type="term" value="F:metal ion binding"/>
    <property type="evidence" value="ECO:0007669"/>
    <property type="project" value="UniProtKB-KW"/>
</dbReference>
<evidence type="ECO:0000256" key="5">
    <source>
        <dbReference type="ARBA" id="ARBA00022438"/>
    </source>
</evidence>
<gene>
    <name evidence="10" type="ORF">FRY98_13565</name>
</gene>
<evidence type="ECO:0000256" key="1">
    <source>
        <dbReference type="ARBA" id="ARBA00001941"/>
    </source>
</evidence>
<proteinExistence type="inferred from homology"/>
<protein>
    <submittedName>
        <fullName evidence="10">Aminopeptidase</fullName>
    </submittedName>
</protein>
<reference evidence="10 11" key="1">
    <citation type="submission" date="2019-08" db="EMBL/GenBank/DDBJ databases">
        <title>Genome sequencing of Paenibacillus faecis DSM 23593(T).</title>
        <authorList>
            <person name="Kook J.-K."/>
            <person name="Park S.-N."/>
            <person name="Lim Y.K."/>
        </authorList>
    </citation>
    <scope>NUCLEOTIDE SEQUENCE [LARGE SCALE GENOMIC DNA]</scope>
    <source>
        <strain evidence="10 11">DSM 23593</strain>
    </source>
</reference>
<evidence type="ECO:0000256" key="2">
    <source>
        <dbReference type="ARBA" id="ARBA00001946"/>
    </source>
</evidence>
<keyword evidence="8" id="KW-0378">Hydrolase</keyword>
<keyword evidence="7" id="KW-0479">Metal-binding</keyword>
<name>A0A5D0CVE9_9BACL</name>
<dbReference type="SUPFAM" id="SSF144052">
    <property type="entry name" value="Thermophilic metalloprotease-like"/>
    <property type="match status" value="1"/>
</dbReference>
<evidence type="ECO:0000256" key="8">
    <source>
        <dbReference type="ARBA" id="ARBA00022801"/>
    </source>
</evidence>
<comment type="similarity">
    <text evidence="4">Belongs to the peptidase M29 family.</text>
</comment>
<dbReference type="InterPro" id="IPR035097">
    <property type="entry name" value="M29_N-terminal"/>
</dbReference>
<dbReference type="InterPro" id="IPR052170">
    <property type="entry name" value="M29_Exopeptidase"/>
</dbReference>
<keyword evidence="9" id="KW-0482">Metalloprotease</keyword>
<comment type="cofactor">
    <cofactor evidence="3">
        <name>Zn(2+)</name>
        <dbReference type="ChEBI" id="CHEBI:29105"/>
    </cofactor>
</comment>
<dbReference type="InterPro" id="IPR000787">
    <property type="entry name" value="Peptidase_M29"/>
</dbReference>
<dbReference type="PRINTS" id="PR00919">
    <property type="entry name" value="THERMOPTASE"/>
</dbReference>
<dbReference type="AlphaFoldDB" id="A0A5D0CVE9"/>
<dbReference type="PANTHER" id="PTHR34448">
    <property type="entry name" value="AMINOPEPTIDASE"/>
    <property type="match status" value="1"/>
</dbReference>
<keyword evidence="11" id="KW-1185">Reference proteome</keyword>
<keyword evidence="5 10" id="KW-0031">Aminopeptidase</keyword>
<comment type="caution">
    <text evidence="10">The sequence shown here is derived from an EMBL/GenBank/DDBJ whole genome shotgun (WGS) entry which is preliminary data.</text>
</comment>
<evidence type="ECO:0000313" key="10">
    <source>
        <dbReference type="EMBL" id="TYA13660.1"/>
    </source>
</evidence>
<evidence type="ECO:0000256" key="6">
    <source>
        <dbReference type="ARBA" id="ARBA00022670"/>
    </source>
</evidence>
<comment type="cofactor">
    <cofactor evidence="2">
        <name>Mg(2+)</name>
        <dbReference type="ChEBI" id="CHEBI:18420"/>
    </cofactor>
</comment>
<dbReference type="OrthoDB" id="9803993at2"/>
<keyword evidence="6" id="KW-0645">Protease</keyword>
<dbReference type="PANTHER" id="PTHR34448:SF3">
    <property type="entry name" value="AMINOPEPTIDASE AMPS"/>
    <property type="match status" value="1"/>
</dbReference>
<sequence length="410" mass="45624">MSDFQNKLQKYAELAVKIGANVQPGQNLIVNATVDSAELVRLIVKQAYEAGARFVKVNWSDDTVTRLRYELAADESFLDEPKWYAGEMLEYVENGAAVLHVISSDPDLLNGVDPQRITNHHKTYGKAMSKYRELQMSDKFSWSIVAVPSRAWAAKVFPNLPENEQVPALWEAIFKTVRLDRPDPIAAWREHIDGLTQKSDYLNAKRYKKLHYVAPGTDLTIELPKGHLWVAAESINAQGNTFLANLPTEEVFTAPLKTGVNGTVSSTKPLSYNGNIIDRFKLTFENGRIVDFSAEVGEENLKQLIELDEGSHYLGEVALVPHGSPISQSGILFYNTLFDENASNHLAIGNAYAFNLEGGKSMTREELAQSGLNASFAHEDFMVGSAEMDIYGVTEDGKEEPIFTKGNWAF</sequence>
<accession>A0A5D0CVE9</accession>
<evidence type="ECO:0000256" key="3">
    <source>
        <dbReference type="ARBA" id="ARBA00001947"/>
    </source>
</evidence>
<organism evidence="10 11">
    <name type="scientific">Paenibacillus faecis</name>
    <dbReference type="NCBI Taxonomy" id="862114"/>
    <lineage>
        <taxon>Bacteria</taxon>
        <taxon>Bacillati</taxon>
        <taxon>Bacillota</taxon>
        <taxon>Bacilli</taxon>
        <taxon>Bacillales</taxon>
        <taxon>Paenibacillaceae</taxon>
        <taxon>Paenibacillus</taxon>
    </lineage>
</organism>
<dbReference type="GO" id="GO:0004177">
    <property type="term" value="F:aminopeptidase activity"/>
    <property type="evidence" value="ECO:0007669"/>
    <property type="project" value="UniProtKB-KW"/>
</dbReference>
<evidence type="ECO:0000313" key="11">
    <source>
        <dbReference type="Proteomes" id="UP000325218"/>
    </source>
</evidence>
<dbReference type="Proteomes" id="UP000325218">
    <property type="component" value="Unassembled WGS sequence"/>
</dbReference>
<evidence type="ECO:0000256" key="4">
    <source>
        <dbReference type="ARBA" id="ARBA00008236"/>
    </source>
</evidence>
<dbReference type="GO" id="GO:0006508">
    <property type="term" value="P:proteolysis"/>
    <property type="evidence" value="ECO:0007669"/>
    <property type="project" value="UniProtKB-KW"/>
</dbReference>
<dbReference type="EMBL" id="VSDO01000002">
    <property type="protein sequence ID" value="TYA13660.1"/>
    <property type="molecule type" value="Genomic_DNA"/>
</dbReference>
<dbReference type="GO" id="GO:0008237">
    <property type="term" value="F:metallopeptidase activity"/>
    <property type="evidence" value="ECO:0007669"/>
    <property type="project" value="UniProtKB-KW"/>
</dbReference>
<dbReference type="Gene3D" id="3.40.1830.10">
    <property type="entry name" value="Thermophilic metalloprotease (M29)"/>
    <property type="match status" value="1"/>
</dbReference>
<evidence type="ECO:0000256" key="9">
    <source>
        <dbReference type="ARBA" id="ARBA00023049"/>
    </source>
</evidence>